<dbReference type="EMBL" id="JBHSXS010000006">
    <property type="protein sequence ID" value="MFC6880776.1"/>
    <property type="molecule type" value="Genomic_DNA"/>
</dbReference>
<evidence type="ECO:0000256" key="1">
    <source>
        <dbReference type="SAM" id="MobiDB-lite"/>
    </source>
</evidence>
<reference evidence="5" key="1">
    <citation type="journal article" date="2019" name="Int. J. Syst. Evol. Microbiol.">
        <title>The Global Catalogue of Microorganisms (GCM) 10K type strain sequencing project: providing services to taxonomists for standard genome sequencing and annotation.</title>
        <authorList>
            <consortium name="The Broad Institute Genomics Platform"/>
            <consortium name="The Broad Institute Genome Sequencing Center for Infectious Disease"/>
            <person name="Wu L."/>
            <person name="Ma J."/>
        </authorList>
    </citation>
    <scope>NUCLEOTIDE SEQUENCE [LARGE SCALE GENOMIC DNA]</scope>
    <source>
        <strain evidence="5">JCM 3369</strain>
    </source>
</reference>
<feature type="region of interest" description="Disordered" evidence="1">
    <location>
        <begin position="332"/>
        <end position="354"/>
    </location>
</feature>
<dbReference type="Pfam" id="PF07995">
    <property type="entry name" value="GSDH"/>
    <property type="match status" value="1"/>
</dbReference>
<dbReference type="Proteomes" id="UP001596380">
    <property type="component" value="Unassembled WGS sequence"/>
</dbReference>
<dbReference type="InterPro" id="IPR011041">
    <property type="entry name" value="Quinoprot_gluc/sorb_DH_b-prop"/>
</dbReference>
<keyword evidence="2" id="KW-0732">Signal</keyword>
<protein>
    <submittedName>
        <fullName evidence="4">PQQ-dependent sugar dehydrogenase</fullName>
    </submittedName>
</protein>
<feature type="compositionally biased region" description="Basic and acidic residues" evidence="1">
    <location>
        <begin position="345"/>
        <end position="354"/>
    </location>
</feature>
<feature type="chain" id="PRO_5045103405" evidence="2">
    <location>
        <begin position="23"/>
        <end position="354"/>
    </location>
</feature>
<feature type="signal peptide" evidence="2">
    <location>
        <begin position="1"/>
        <end position="22"/>
    </location>
</feature>
<dbReference type="RefSeq" id="WP_206681672.1">
    <property type="nucleotide sequence ID" value="NZ_JBHSXE010000001.1"/>
</dbReference>
<evidence type="ECO:0000256" key="2">
    <source>
        <dbReference type="SAM" id="SignalP"/>
    </source>
</evidence>
<sequence>MRRTRMILASLALVACSAPGTAAGVADKPDPAPAVAAPSAPRELVTGLNVPWGIAFLPGGDALVTERGTARLLRVTPQGGVTTVGTIAGVVPRGEGGLMGVAVSPDYATDKAIFVHFTAASDNRVVRYRYDTTLSDATPIITGIEKGANHNGGRLAFGPDGYLYVATGEVYRRELAQDKNSMAGKILRVTKDGRPAPGNPFGSRLWTLGHRNVQGLAWDEQGRMFATEFGQDLYDEVNRIEKGGNYGWPVVEGNGGDPRFVNPLITWRTSEASPSGLAYTPGSLWAAALGGRRLWQVPVTNGQVGTPVAHFQNTYGRLRAAVRAPDGSVWISTSNRESRGTPGPNDDRILVFTP</sequence>
<dbReference type="PROSITE" id="PS51257">
    <property type="entry name" value="PROKAR_LIPOPROTEIN"/>
    <property type="match status" value="1"/>
</dbReference>
<dbReference type="SUPFAM" id="SSF50952">
    <property type="entry name" value="Soluble quinoprotein glucose dehydrogenase"/>
    <property type="match status" value="1"/>
</dbReference>
<gene>
    <name evidence="4" type="ORF">ACFQKB_13500</name>
</gene>
<organism evidence="4 5">
    <name type="scientific">Actinomadura yumaensis</name>
    <dbReference type="NCBI Taxonomy" id="111807"/>
    <lineage>
        <taxon>Bacteria</taxon>
        <taxon>Bacillati</taxon>
        <taxon>Actinomycetota</taxon>
        <taxon>Actinomycetes</taxon>
        <taxon>Streptosporangiales</taxon>
        <taxon>Thermomonosporaceae</taxon>
        <taxon>Actinomadura</taxon>
    </lineage>
</organism>
<evidence type="ECO:0000313" key="4">
    <source>
        <dbReference type="EMBL" id="MFC6880776.1"/>
    </source>
</evidence>
<accession>A0ABW2CJJ9</accession>
<keyword evidence="5" id="KW-1185">Reference proteome</keyword>
<dbReference type="Gene3D" id="2.120.10.30">
    <property type="entry name" value="TolB, C-terminal domain"/>
    <property type="match status" value="1"/>
</dbReference>
<dbReference type="InterPro" id="IPR011042">
    <property type="entry name" value="6-blade_b-propeller_TolB-like"/>
</dbReference>
<proteinExistence type="predicted"/>
<dbReference type="InterPro" id="IPR012938">
    <property type="entry name" value="Glc/Sorbosone_DH"/>
</dbReference>
<dbReference type="PANTHER" id="PTHR19328:SF13">
    <property type="entry name" value="HIPL1 PROTEIN"/>
    <property type="match status" value="1"/>
</dbReference>
<dbReference type="PANTHER" id="PTHR19328">
    <property type="entry name" value="HEDGEHOG-INTERACTING PROTEIN"/>
    <property type="match status" value="1"/>
</dbReference>
<name>A0ABW2CJJ9_9ACTN</name>
<feature type="domain" description="Glucose/Sorbosone dehydrogenase" evidence="3">
    <location>
        <begin position="48"/>
        <end position="338"/>
    </location>
</feature>
<evidence type="ECO:0000313" key="5">
    <source>
        <dbReference type="Proteomes" id="UP001596380"/>
    </source>
</evidence>
<comment type="caution">
    <text evidence="4">The sequence shown here is derived from an EMBL/GenBank/DDBJ whole genome shotgun (WGS) entry which is preliminary data.</text>
</comment>
<evidence type="ECO:0000259" key="3">
    <source>
        <dbReference type="Pfam" id="PF07995"/>
    </source>
</evidence>